<keyword evidence="1" id="KW-0812">Transmembrane</keyword>
<protein>
    <submittedName>
        <fullName evidence="3">DUF4349 domain-containing protein</fullName>
    </submittedName>
</protein>
<reference evidence="3" key="1">
    <citation type="submission" date="2022-11" db="UniProtKB">
        <authorList>
            <consortium name="WormBaseParasite"/>
        </authorList>
    </citation>
    <scope>IDENTIFICATION</scope>
</reference>
<dbReference type="Proteomes" id="UP000887569">
    <property type="component" value="Unplaced"/>
</dbReference>
<dbReference type="Gene3D" id="1.10.287.70">
    <property type="match status" value="1"/>
</dbReference>
<name>A0A915AMP6_PARUN</name>
<proteinExistence type="predicted"/>
<evidence type="ECO:0000313" key="3">
    <source>
        <dbReference type="WBParaSite" id="PgR011_g050_t01"/>
    </source>
</evidence>
<feature type="transmembrane region" description="Helical" evidence="1">
    <location>
        <begin position="104"/>
        <end position="125"/>
    </location>
</feature>
<accession>A0A915AMP6</accession>
<organism evidence="2 3">
    <name type="scientific">Parascaris univalens</name>
    <name type="common">Nematode worm</name>
    <dbReference type="NCBI Taxonomy" id="6257"/>
    <lineage>
        <taxon>Eukaryota</taxon>
        <taxon>Metazoa</taxon>
        <taxon>Ecdysozoa</taxon>
        <taxon>Nematoda</taxon>
        <taxon>Chromadorea</taxon>
        <taxon>Rhabditida</taxon>
        <taxon>Spirurina</taxon>
        <taxon>Ascaridomorpha</taxon>
        <taxon>Ascaridoidea</taxon>
        <taxon>Ascarididae</taxon>
        <taxon>Parascaris</taxon>
    </lineage>
</organism>
<dbReference type="WBParaSite" id="PgR011_g050_t01">
    <property type="protein sequence ID" value="PgR011_g050_t01"/>
    <property type="gene ID" value="PgR011_g050"/>
</dbReference>
<evidence type="ECO:0000256" key="1">
    <source>
        <dbReference type="SAM" id="Phobius"/>
    </source>
</evidence>
<keyword evidence="1" id="KW-1133">Transmembrane helix</keyword>
<keyword evidence="1" id="KW-0472">Membrane</keyword>
<evidence type="ECO:0000313" key="2">
    <source>
        <dbReference type="Proteomes" id="UP000887569"/>
    </source>
</evidence>
<keyword evidence="2" id="KW-1185">Reference proteome</keyword>
<sequence>YIIGGAWLFYSLERPMELLIKEKTMKDLAYEKHNLLNNAIKLASYYEDFGAFNNSFLALLDDYELFLFEVFNNPISASVFENQIDDLWTTSSAILFTATTLVPVVWMLLVQISFIIFTSWAVKWVKHASLPKK</sequence>
<dbReference type="AlphaFoldDB" id="A0A915AMP6"/>